<reference evidence="4 5" key="1">
    <citation type="submission" date="2020-07" db="EMBL/GenBank/DDBJ databases">
        <title>Sequencing the genomes of 1000 actinobacteria strains.</title>
        <authorList>
            <person name="Klenk H.-P."/>
        </authorList>
    </citation>
    <scope>NUCLEOTIDE SEQUENCE [LARGE SCALE GENOMIC DNA]</scope>
    <source>
        <strain evidence="4 5">LI1</strain>
    </source>
</reference>
<comment type="caution">
    <text evidence="4">The sequence shown here is derived from an EMBL/GenBank/DDBJ whole genome shotgun (WGS) entry which is preliminary data.</text>
</comment>
<proteinExistence type="inferred from homology"/>
<dbReference type="InterPro" id="IPR003749">
    <property type="entry name" value="ThiS/MoaD-like"/>
</dbReference>
<dbReference type="SUPFAM" id="SSF54285">
    <property type="entry name" value="MoaD/ThiS"/>
    <property type="match status" value="1"/>
</dbReference>
<dbReference type="Proteomes" id="UP000537260">
    <property type="component" value="Unassembled WGS sequence"/>
</dbReference>
<sequence length="79" mass="8377">MTRVRYFAGAAEATGTESEHLDVSTLADLRLMILERHGSAFERVLGRCSLLLNGTLTEDPGTALSEGDTVDVLPPFAGG</sequence>
<evidence type="ECO:0000313" key="4">
    <source>
        <dbReference type="EMBL" id="NYJ21381.1"/>
    </source>
</evidence>
<dbReference type="RefSeq" id="WP_179579982.1">
    <property type="nucleotide sequence ID" value="NZ_JACCFM010000001.1"/>
</dbReference>
<keyword evidence="5" id="KW-1185">Reference proteome</keyword>
<evidence type="ECO:0000256" key="2">
    <source>
        <dbReference type="ARBA" id="ARBA00024200"/>
    </source>
</evidence>
<dbReference type="Pfam" id="PF02597">
    <property type="entry name" value="ThiS"/>
    <property type="match status" value="1"/>
</dbReference>
<keyword evidence="1" id="KW-0547">Nucleotide-binding</keyword>
<dbReference type="CDD" id="cd00754">
    <property type="entry name" value="Ubl_MoaD"/>
    <property type="match status" value="1"/>
</dbReference>
<dbReference type="GO" id="GO:0000166">
    <property type="term" value="F:nucleotide binding"/>
    <property type="evidence" value="ECO:0007669"/>
    <property type="project" value="UniProtKB-KW"/>
</dbReference>
<dbReference type="PANTHER" id="PTHR33359:SF1">
    <property type="entry name" value="MOLYBDOPTERIN SYNTHASE SULFUR CARRIER SUBUNIT"/>
    <property type="match status" value="1"/>
</dbReference>
<dbReference type="InterPro" id="IPR044672">
    <property type="entry name" value="MOCS2A"/>
</dbReference>
<dbReference type="PANTHER" id="PTHR33359">
    <property type="entry name" value="MOLYBDOPTERIN SYNTHASE SULFUR CARRIER SUBUNIT"/>
    <property type="match status" value="1"/>
</dbReference>
<dbReference type="InterPro" id="IPR016155">
    <property type="entry name" value="Mopterin_synth/thiamin_S_b"/>
</dbReference>
<dbReference type="Gene3D" id="3.10.20.30">
    <property type="match status" value="1"/>
</dbReference>
<dbReference type="GO" id="GO:0006777">
    <property type="term" value="P:Mo-molybdopterin cofactor biosynthetic process"/>
    <property type="evidence" value="ECO:0007669"/>
    <property type="project" value="InterPro"/>
</dbReference>
<protein>
    <recommendedName>
        <fullName evidence="3">Molybdopterin synthase sulfur carrier subunit</fullName>
    </recommendedName>
</protein>
<comment type="similarity">
    <text evidence="2">Belongs to the MoaD family.</text>
</comment>
<name>A0A7Z0J7J9_9MICO</name>
<evidence type="ECO:0000256" key="3">
    <source>
        <dbReference type="ARBA" id="ARBA00024247"/>
    </source>
</evidence>
<evidence type="ECO:0000313" key="5">
    <source>
        <dbReference type="Proteomes" id="UP000537260"/>
    </source>
</evidence>
<evidence type="ECO:0000256" key="1">
    <source>
        <dbReference type="ARBA" id="ARBA00022741"/>
    </source>
</evidence>
<dbReference type="GO" id="GO:1990133">
    <property type="term" value="C:molybdopterin adenylyltransferase complex"/>
    <property type="evidence" value="ECO:0007669"/>
    <property type="project" value="TreeGrafter"/>
</dbReference>
<accession>A0A7Z0J7J9</accession>
<dbReference type="EMBL" id="JACCFM010000001">
    <property type="protein sequence ID" value="NYJ21381.1"/>
    <property type="molecule type" value="Genomic_DNA"/>
</dbReference>
<dbReference type="InterPro" id="IPR012675">
    <property type="entry name" value="Beta-grasp_dom_sf"/>
</dbReference>
<organism evidence="4 5">
    <name type="scientific">Glaciibacter psychrotolerans</name>
    <dbReference type="NCBI Taxonomy" id="670054"/>
    <lineage>
        <taxon>Bacteria</taxon>
        <taxon>Bacillati</taxon>
        <taxon>Actinomycetota</taxon>
        <taxon>Actinomycetes</taxon>
        <taxon>Micrococcales</taxon>
        <taxon>Microbacteriaceae</taxon>
        <taxon>Glaciibacter</taxon>
    </lineage>
</organism>
<dbReference type="AlphaFoldDB" id="A0A7Z0J7J9"/>
<gene>
    <name evidence="4" type="ORF">HNR05_003172</name>
</gene>